<feature type="compositionally biased region" description="Low complexity" evidence="3">
    <location>
        <begin position="1362"/>
        <end position="1383"/>
    </location>
</feature>
<dbReference type="Pfam" id="PF00651">
    <property type="entry name" value="BTB"/>
    <property type="match status" value="1"/>
</dbReference>
<dbReference type="SMART" id="SM00225">
    <property type="entry name" value="BTB"/>
    <property type="match status" value="2"/>
</dbReference>
<dbReference type="Gene3D" id="3.30.710.10">
    <property type="entry name" value="Potassium Channel Kv1.1, Chain A"/>
    <property type="match status" value="2"/>
</dbReference>
<proteinExistence type="predicted"/>
<dbReference type="Pfam" id="PF12796">
    <property type="entry name" value="Ank_2"/>
    <property type="match status" value="1"/>
</dbReference>
<comment type="caution">
    <text evidence="5">The sequence shown here is derived from an EMBL/GenBank/DDBJ whole genome shotgun (WGS) entry which is preliminary data.</text>
</comment>
<dbReference type="InterPro" id="IPR051625">
    <property type="entry name" value="Signaling_Regulatory_Domain"/>
</dbReference>
<dbReference type="InterPro" id="IPR011333">
    <property type="entry name" value="SKP1/BTB/POZ_sf"/>
</dbReference>
<dbReference type="SMART" id="SM00248">
    <property type="entry name" value="ANK"/>
    <property type="match status" value="2"/>
</dbReference>
<evidence type="ECO:0000313" key="5">
    <source>
        <dbReference type="EMBL" id="OQE26427.1"/>
    </source>
</evidence>
<keyword evidence="6" id="KW-1185">Reference proteome</keyword>
<dbReference type="InterPro" id="IPR002110">
    <property type="entry name" value="Ankyrin_rpt"/>
</dbReference>
<evidence type="ECO:0000256" key="1">
    <source>
        <dbReference type="ARBA" id="ARBA00022737"/>
    </source>
</evidence>
<dbReference type="SUPFAM" id="SSF54695">
    <property type="entry name" value="POZ domain"/>
    <property type="match status" value="1"/>
</dbReference>
<dbReference type="CDD" id="cd18186">
    <property type="entry name" value="BTB_POZ_ZBTB_KLHL-like"/>
    <property type="match status" value="1"/>
</dbReference>
<feature type="compositionally biased region" description="Polar residues" evidence="3">
    <location>
        <begin position="1398"/>
        <end position="1416"/>
    </location>
</feature>
<dbReference type="Gene3D" id="2.130.10.30">
    <property type="entry name" value="Regulator of chromosome condensation 1/beta-lactamase-inhibitor protein II"/>
    <property type="match status" value="1"/>
</dbReference>
<dbReference type="PANTHER" id="PTHR22872:SF2">
    <property type="entry name" value="INHIBITOR OF BRUTON TYROSINE KINASE"/>
    <property type="match status" value="1"/>
</dbReference>
<dbReference type="PANTHER" id="PTHR22872">
    <property type="entry name" value="BTK-BINDING PROTEIN-RELATED"/>
    <property type="match status" value="1"/>
</dbReference>
<dbReference type="PROSITE" id="PS50012">
    <property type="entry name" value="RCC1_3"/>
    <property type="match status" value="2"/>
</dbReference>
<dbReference type="InterPro" id="IPR000408">
    <property type="entry name" value="Reg_chr_condens"/>
</dbReference>
<dbReference type="PRINTS" id="PR00633">
    <property type="entry name" value="RCCNDNSATION"/>
</dbReference>
<feature type="repeat" description="RCC1" evidence="2">
    <location>
        <begin position="291"/>
        <end position="344"/>
    </location>
</feature>
<dbReference type="SUPFAM" id="SSF50985">
    <property type="entry name" value="RCC1/BLIP-II"/>
    <property type="match status" value="1"/>
</dbReference>
<evidence type="ECO:0000256" key="3">
    <source>
        <dbReference type="SAM" id="MobiDB-lite"/>
    </source>
</evidence>
<feature type="region of interest" description="Disordered" evidence="3">
    <location>
        <begin position="157"/>
        <end position="186"/>
    </location>
</feature>
<evidence type="ECO:0000259" key="4">
    <source>
        <dbReference type="PROSITE" id="PS50097"/>
    </source>
</evidence>
<feature type="compositionally biased region" description="Polar residues" evidence="3">
    <location>
        <begin position="1348"/>
        <end position="1361"/>
    </location>
</feature>
<feature type="compositionally biased region" description="Basic and acidic residues" evidence="3">
    <location>
        <begin position="1417"/>
        <end position="1434"/>
    </location>
</feature>
<gene>
    <name evidence="5" type="ORF">PENSTE_c005G03490</name>
</gene>
<name>A0A1V6TJC6_9EURO</name>
<evidence type="ECO:0000313" key="6">
    <source>
        <dbReference type="Proteomes" id="UP000191285"/>
    </source>
</evidence>
<dbReference type="PROSITE" id="PS50097">
    <property type="entry name" value="BTB"/>
    <property type="match status" value="1"/>
</dbReference>
<protein>
    <recommendedName>
        <fullName evidence="4">BTB domain-containing protein</fullName>
    </recommendedName>
</protein>
<feature type="domain" description="BTB" evidence="4">
    <location>
        <begin position="849"/>
        <end position="918"/>
    </location>
</feature>
<dbReference type="InterPro" id="IPR009091">
    <property type="entry name" value="RCC1/BLIP-II"/>
</dbReference>
<feature type="region of interest" description="Disordered" evidence="3">
    <location>
        <begin position="1070"/>
        <end position="1570"/>
    </location>
</feature>
<evidence type="ECO:0000256" key="2">
    <source>
        <dbReference type="PROSITE-ProRule" id="PRU00235"/>
    </source>
</evidence>
<feature type="compositionally biased region" description="Basic and acidic residues" evidence="3">
    <location>
        <begin position="1070"/>
        <end position="1079"/>
    </location>
</feature>
<dbReference type="EMBL" id="MLKD01000005">
    <property type="protein sequence ID" value="OQE26427.1"/>
    <property type="molecule type" value="Genomic_DNA"/>
</dbReference>
<feature type="compositionally biased region" description="Low complexity" evidence="3">
    <location>
        <begin position="1463"/>
        <end position="1475"/>
    </location>
</feature>
<dbReference type="InterPro" id="IPR036770">
    <property type="entry name" value="Ankyrin_rpt-contain_sf"/>
</dbReference>
<sequence length="1570" mass="173395">MSKLWEFFIQDDVESFQRLLESPDPKGTRADVNARDHYGRTLLHHVASSPKPTASTFARALLDAYPSLDIYAQDYESGWTALHRALYAGNASIARALMIRDNVSDFTRLANSKSAHHQSGTLIKIKDREGYSPFDVYGATITSRDIKQILSKLPGSRLPHEIDNDATSNAPSHEDDAEENSPFTHGVTEDTRIDFSADEIFTLGSNKNLNLGLGDQDDRQFPERITVQRPDHLLNRFYREYVERMEDSGLEDLLNIDLEELPAIITNKPMKYRNVVMSKLHTAIITDDPEANLFMCGFGPGGRLGTGDESTRFTFVCIETGGLAGKAVVSVALGQDHSLAITDTGEIFSWGSNTFGQLGYSLPRTSNRNDVPIQTTPRQIFNAFKREKIMGAAASAIHSVVFSDSGLYTFGKNEGQLGLVDSDARSLEVQITPRRVGASLFQCPIQTVSAIDRATAVLLQNHEVWVFSQYGYSKLSFPLEASSSFIRDSFMATRYDHSVNHVVKLASGGNTICALSSSGEVFTVEVNKSENPSTSTSTTNPAKIRNSLASPLRAWSVKKSHMAASDVDVGQDGSIIICTTSGTAWRKEKRTKRKDGSSKDYKFARIPGLSRAIAVRSNAFGAYSVAQRDCDVTREQVHIGRSMLWDDLLPLSPFVMPVIEDIDTILDATDNHVPLSAAVSLKKAILFSSDIESQFLSLQSSGTVWITTSESELRIPVHQFLLSGRSPILQKALKEFRVSYYSSVTDLLDIEYGKDGQTQIRFQGVDFLTVMNLVFFFYTDGILDVWHLAKTSPANAARYRQVRTEVMRVATQLGLPTLERAARLMVEPQRSLKTDMALAINNPSFFDDADVIVQLKGEDLKVHSQVICQRCPFFEALFHGRSGGRWLASRRTSDKVSVDLKHIDRSIFDFVLRYVYSDAEEQLFDQVRVKTIDGLIDLLLDVMYVANELMIDRLSQVCQKMIGRFVNTRNISYLLNSVAPIYMTEFKEAALEYICLDLETMLANKYLDIDDTLLGELDLVCHENQLSCFPISRGRNSEGYVLEKYPEIVSSVETDKQRRIDAMALQTRLDHRESYDLRPRQTANDRTPASAKKGKASTPRDLRSSATSPMLKPRQSTGDLMFQMDDETSLSPGDFSKGKNPLRGVGPSESPYPESPALGASIPESIEESSFLDAQMSSPRDVLLSESPTESRVIALHQRRSLGSPAESSAPWGSPGMPSSKKDLKDIMGETSQSRVSNLTLGMSGRRESSSNFTQKISQKDRKKMQQQQMQDMLAAQEKAKEASRNPWQLPALASPATPATPTKDPLPGQATTSPPPSGHKPAQRPAMTMRQTVAGTPPPRSKPVATPVQSQGRSVSANIQSPASKPSPSSQSSLPTTSPRPSVQSIRHIPRPEMHATSPSASAGSFSLASILHQQQTEKDEIREAATAKHNLDEIQAEQEFQQWWDQESKRVQGLLDPDPPQQQEQQQKQPQRGAGKGGRAKGTATTETPRKRRGNKNASASEQPAGQGKPHEQKQKQAQSTPKKGMNGHGTSQPRDSPAGMAGNHLAGKNPRRGGQQRGKGKDRGNQD</sequence>
<dbReference type="OrthoDB" id="1893551at2759"/>
<dbReference type="SUPFAM" id="SSF48403">
    <property type="entry name" value="Ankyrin repeat"/>
    <property type="match status" value="1"/>
</dbReference>
<feature type="compositionally biased region" description="Polar residues" evidence="3">
    <location>
        <begin position="1230"/>
        <end position="1241"/>
    </location>
</feature>
<accession>A0A1V6TJC6</accession>
<dbReference type="STRING" id="303698.A0A1V6TJC6"/>
<feature type="compositionally biased region" description="Low complexity" evidence="3">
    <location>
        <begin position="1290"/>
        <end position="1308"/>
    </location>
</feature>
<dbReference type="Pfam" id="PF13540">
    <property type="entry name" value="RCC1_2"/>
    <property type="match status" value="1"/>
</dbReference>
<dbReference type="InterPro" id="IPR000210">
    <property type="entry name" value="BTB/POZ_dom"/>
</dbReference>
<feature type="compositionally biased region" description="Polar residues" evidence="3">
    <location>
        <begin position="1104"/>
        <end position="1118"/>
    </location>
</feature>
<organism evidence="5 6">
    <name type="scientific">Penicillium steckii</name>
    <dbReference type="NCBI Taxonomy" id="303698"/>
    <lineage>
        <taxon>Eukaryota</taxon>
        <taxon>Fungi</taxon>
        <taxon>Dikarya</taxon>
        <taxon>Ascomycota</taxon>
        <taxon>Pezizomycotina</taxon>
        <taxon>Eurotiomycetes</taxon>
        <taxon>Eurotiomycetidae</taxon>
        <taxon>Eurotiales</taxon>
        <taxon>Aspergillaceae</taxon>
        <taxon>Penicillium</taxon>
    </lineage>
</organism>
<feature type="repeat" description="RCC1" evidence="2">
    <location>
        <begin position="345"/>
        <end position="405"/>
    </location>
</feature>
<reference evidence="6" key="1">
    <citation type="journal article" date="2017" name="Nat. Microbiol.">
        <title>Global analysis of biosynthetic gene clusters reveals vast potential of secondary metabolite production in Penicillium species.</title>
        <authorList>
            <person name="Nielsen J.C."/>
            <person name="Grijseels S."/>
            <person name="Prigent S."/>
            <person name="Ji B."/>
            <person name="Dainat J."/>
            <person name="Nielsen K.F."/>
            <person name="Frisvad J.C."/>
            <person name="Workman M."/>
            <person name="Nielsen J."/>
        </authorList>
    </citation>
    <scope>NUCLEOTIDE SEQUENCE [LARGE SCALE GENOMIC DNA]</scope>
    <source>
        <strain evidence="6">IBT 24891</strain>
    </source>
</reference>
<keyword evidence="1" id="KW-0677">Repeat</keyword>
<dbReference type="Proteomes" id="UP000191285">
    <property type="component" value="Unassembled WGS sequence"/>
</dbReference>
<dbReference type="Gene3D" id="1.25.40.20">
    <property type="entry name" value="Ankyrin repeat-containing domain"/>
    <property type="match status" value="1"/>
</dbReference>